<dbReference type="OMA" id="WMHDDAL"/>
<dbReference type="AlphaFoldDB" id="A0A1L9NK39"/>
<dbReference type="OrthoDB" id="2245989at2759"/>
<feature type="compositionally biased region" description="Low complexity" evidence="1">
    <location>
        <begin position="115"/>
        <end position="130"/>
    </location>
</feature>
<dbReference type="InterPro" id="IPR021833">
    <property type="entry name" value="DUF3425"/>
</dbReference>
<feature type="compositionally biased region" description="Polar residues" evidence="1">
    <location>
        <begin position="85"/>
        <end position="99"/>
    </location>
</feature>
<keyword evidence="3" id="KW-1185">Reference proteome</keyword>
<gene>
    <name evidence="2" type="ORF">ASPTUDRAFT_49260</name>
</gene>
<dbReference type="Pfam" id="PF11905">
    <property type="entry name" value="DUF3425"/>
    <property type="match status" value="1"/>
</dbReference>
<feature type="compositionally biased region" description="Low complexity" evidence="1">
    <location>
        <begin position="31"/>
        <end position="48"/>
    </location>
</feature>
<evidence type="ECO:0008006" key="4">
    <source>
        <dbReference type="Google" id="ProtNLM"/>
    </source>
</evidence>
<dbReference type="EMBL" id="KV878177">
    <property type="protein sequence ID" value="OJI89591.1"/>
    <property type="molecule type" value="Genomic_DNA"/>
</dbReference>
<organism evidence="2 3">
    <name type="scientific">Aspergillus tubingensis (strain CBS 134.48)</name>
    <dbReference type="NCBI Taxonomy" id="767770"/>
    <lineage>
        <taxon>Eukaryota</taxon>
        <taxon>Fungi</taxon>
        <taxon>Dikarya</taxon>
        <taxon>Ascomycota</taxon>
        <taxon>Pezizomycotina</taxon>
        <taxon>Eurotiomycetes</taxon>
        <taxon>Eurotiomycetidae</taxon>
        <taxon>Eurotiales</taxon>
        <taxon>Aspergillaceae</taxon>
        <taxon>Aspergillus</taxon>
        <taxon>Aspergillus subgen. Circumdati</taxon>
    </lineage>
</organism>
<dbReference type="PANTHER" id="PTHR38116:SF8">
    <property type="entry name" value="BZIP DOMAIN-CONTAINING PROTEIN"/>
    <property type="match status" value="1"/>
</dbReference>
<sequence>MGSDLLRSPTSQDISTEKATRSSSPPPLPVVTPAAAAAAAAAASTAAAQVDPEDDWAGLCDRQERRRRQNRLNQRAYRKRKQAERNSNNALVTRSSSSQPHPPSALDPNTKHEQTSPPSSSSSSSTPSSSQTLITRRTLTREASKPENIRRIFEHFARVAYESYFRGSPSADHLLTLSKLNVFRAFMTNMTILGLGNCTTWCDDDDALSLFNTLPPEAIQEKRLPVSLRPTKIQMQVPHHPWLDFFPLPRLRDNLCLMIDRFDDDELCHDVMGFWDNASDTCSLLVWGEPSDPANWEVTEQFLRKWPWVLRGCPELLKSTNRWRQKRGEKMIIRYL</sequence>
<reference evidence="3" key="1">
    <citation type="journal article" date="2017" name="Genome Biol.">
        <title>Comparative genomics reveals high biological diversity and specific adaptations in the industrially and medically important fungal genus Aspergillus.</title>
        <authorList>
            <person name="de Vries R.P."/>
            <person name="Riley R."/>
            <person name="Wiebenga A."/>
            <person name="Aguilar-Osorio G."/>
            <person name="Amillis S."/>
            <person name="Uchima C.A."/>
            <person name="Anderluh G."/>
            <person name="Asadollahi M."/>
            <person name="Askin M."/>
            <person name="Barry K."/>
            <person name="Battaglia E."/>
            <person name="Bayram O."/>
            <person name="Benocci T."/>
            <person name="Braus-Stromeyer S.A."/>
            <person name="Caldana C."/>
            <person name="Canovas D."/>
            <person name="Cerqueira G.C."/>
            <person name="Chen F."/>
            <person name="Chen W."/>
            <person name="Choi C."/>
            <person name="Clum A."/>
            <person name="Dos Santos R.A."/>
            <person name="Damasio A.R."/>
            <person name="Diallinas G."/>
            <person name="Emri T."/>
            <person name="Fekete E."/>
            <person name="Flipphi M."/>
            <person name="Freyberg S."/>
            <person name="Gallo A."/>
            <person name="Gournas C."/>
            <person name="Habgood R."/>
            <person name="Hainaut M."/>
            <person name="Harispe M.L."/>
            <person name="Henrissat B."/>
            <person name="Hilden K.S."/>
            <person name="Hope R."/>
            <person name="Hossain A."/>
            <person name="Karabika E."/>
            <person name="Karaffa L."/>
            <person name="Karanyi Z."/>
            <person name="Krasevec N."/>
            <person name="Kuo A."/>
            <person name="Kusch H."/>
            <person name="LaButti K."/>
            <person name="Lagendijk E.L."/>
            <person name="Lapidus A."/>
            <person name="Levasseur A."/>
            <person name="Lindquist E."/>
            <person name="Lipzen A."/>
            <person name="Logrieco A.F."/>
            <person name="MacCabe A."/>
            <person name="Maekelae M.R."/>
            <person name="Malavazi I."/>
            <person name="Melin P."/>
            <person name="Meyer V."/>
            <person name="Mielnichuk N."/>
            <person name="Miskei M."/>
            <person name="Molnar A.P."/>
            <person name="Mule G."/>
            <person name="Ngan C.Y."/>
            <person name="Orejas M."/>
            <person name="Orosz E."/>
            <person name="Ouedraogo J.P."/>
            <person name="Overkamp K.M."/>
            <person name="Park H.-S."/>
            <person name="Perrone G."/>
            <person name="Piumi F."/>
            <person name="Punt P.J."/>
            <person name="Ram A.F."/>
            <person name="Ramon A."/>
            <person name="Rauscher S."/>
            <person name="Record E."/>
            <person name="Riano-Pachon D.M."/>
            <person name="Robert V."/>
            <person name="Roehrig J."/>
            <person name="Ruller R."/>
            <person name="Salamov A."/>
            <person name="Salih N.S."/>
            <person name="Samson R.A."/>
            <person name="Sandor E."/>
            <person name="Sanguinetti M."/>
            <person name="Schuetze T."/>
            <person name="Sepcic K."/>
            <person name="Shelest E."/>
            <person name="Sherlock G."/>
            <person name="Sophianopoulou V."/>
            <person name="Squina F.M."/>
            <person name="Sun H."/>
            <person name="Susca A."/>
            <person name="Todd R.B."/>
            <person name="Tsang A."/>
            <person name="Unkles S.E."/>
            <person name="van de Wiele N."/>
            <person name="van Rossen-Uffink D."/>
            <person name="Oliveira J.V."/>
            <person name="Vesth T.C."/>
            <person name="Visser J."/>
            <person name="Yu J.-H."/>
            <person name="Zhou M."/>
            <person name="Andersen M.R."/>
            <person name="Archer D.B."/>
            <person name="Baker S.E."/>
            <person name="Benoit I."/>
            <person name="Brakhage A.A."/>
            <person name="Braus G.H."/>
            <person name="Fischer R."/>
            <person name="Frisvad J.C."/>
            <person name="Goldman G.H."/>
            <person name="Houbraken J."/>
            <person name="Oakley B."/>
            <person name="Pocsi I."/>
            <person name="Scazzocchio C."/>
            <person name="Seiboth B."/>
            <person name="vanKuyk P.A."/>
            <person name="Wortman J."/>
            <person name="Dyer P.S."/>
            <person name="Grigoriev I.V."/>
        </authorList>
    </citation>
    <scope>NUCLEOTIDE SEQUENCE [LARGE SCALE GENOMIC DNA]</scope>
    <source>
        <strain evidence="3">CBS 134.48</strain>
    </source>
</reference>
<dbReference type="VEuPathDB" id="FungiDB:ASPTUDRAFT_49260"/>
<dbReference type="PANTHER" id="PTHR38116">
    <property type="entry name" value="CHROMOSOME 7, WHOLE GENOME SHOTGUN SEQUENCE"/>
    <property type="match status" value="1"/>
</dbReference>
<evidence type="ECO:0000256" key="1">
    <source>
        <dbReference type="SAM" id="MobiDB-lite"/>
    </source>
</evidence>
<dbReference type="Proteomes" id="UP000184304">
    <property type="component" value="Unassembled WGS sequence"/>
</dbReference>
<evidence type="ECO:0000313" key="2">
    <source>
        <dbReference type="EMBL" id="OJI89591.1"/>
    </source>
</evidence>
<dbReference type="STRING" id="767770.A0A1L9NK39"/>
<evidence type="ECO:0000313" key="3">
    <source>
        <dbReference type="Proteomes" id="UP000184304"/>
    </source>
</evidence>
<protein>
    <recommendedName>
        <fullName evidence="4">BZIP domain-containing protein</fullName>
    </recommendedName>
</protein>
<proteinExistence type="predicted"/>
<feature type="region of interest" description="Disordered" evidence="1">
    <location>
        <begin position="1"/>
        <end position="142"/>
    </location>
</feature>
<accession>A0A1L9NK39</accession>
<feature type="compositionally biased region" description="Basic residues" evidence="1">
    <location>
        <begin position="65"/>
        <end position="82"/>
    </location>
</feature>
<name>A0A1L9NK39_ASPTC</name>